<keyword evidence="8" id="KW-0378">Hydrolase</keyword>
<sequence length="408" mass="46040">MRSNEEKYAELLVNIGVNIQKNQTLVINCPVECAHFARVVTIKAYEAGAREVLVNWNDEKLTKIRYNMANDEVFDEVYDWETNFFNTTADMDAAYLRISASDPQIMKDVDPKKISRQNKVKTNALKYYRSKLMSNQNVWCVASIPTIPWAKKVFPGCKNNQEAVNKLWDAIFKAVRVDLDDPIKAWEEHQHRLREKLNFMNSNSFKYLKYKNSIGTDVTVELVQNHIWAGGGEESSKGQYFIANMPTEEIFTMPKLDGVNGKIVSSIPLNYNGNLIEDFSFTFKDGTVVDFDAKKGYDVLKELLDTDNGAKRLGEVALVPYDSPISNQKILFFNTLFDENASCHFALGKAYPINIKGGTTMSPSELQSAGGNDSLVHVDFMVGTDDLEIIGIKENGDKVPVFKNGNFA</sequence>
<dbReference type="InterPro" id="IPR052170">
    <property type="entry name" value="M29_Exopeptidase"/>
</dbReference>
<comment type="cofactor">
    <cofactor evidence="2">
        <name>Mg(2+)</name>
        <dbReference type="ChEBI" id="CHEBI:18420"/>
    </cofactor>
</comment>
<organism evidence="10 11">
    <name type="scientific">Thiospirochaeta perfilievii</name>
    <dbReference type="NCBI Taxonomy" id="252967"/>
    <lineage>
        <taxon>Bacteria</taxon>
        <taxon>Pseudomonadati</taxon>
        <taxon>Spirochaetota</taxon>
        <taxon>Spirochaetia</taxon>
        <taxon>Spirochaetales</taxon>
        <taxon>Spirochaetaceae</taxon>
        <taxon>Thiospirochaeta</taxon>
    </lineage>
</organism>
<dbReference type="GO" id="GO:0008237">
    <property type="term" value="F:metallopeptidase activity"/>
    <property type="evidence" value="ECO:0007669"/>
    <property type="project" value="UniProtKB-KW"/>
</dbReference>
<dbReference type="Pfam" id="PF02073">
    <property type="entry name" value="Peptidase_M29"/>
    <property type="match status" value="1"/>
</dbReference>
<dbReference type="InterPro" id="IPR035097">
    <property type="entry name" value="M29_N-terminal"/>
</dbReference>
<keyword evidence="7" id="KW-0479">Metal-binding</keyword>
<dbReference type="Proteomes" id="UP000323824">
    <property type="component" value="Chromosome"/>
</dbReference>
<keyword evidence="11" id="KW-1185">Reference proteome</keyword>
<dbReference type="GO" id="GO:0006508">
    <property type="term" value="P:proteolysis"/>
    <property type="evidence" value="ECO:0007669"/>
    <property type="project" value="UniProtKB-KW"/>
</dbReference>
<dbReference type="GO" id="GO:0004177">
    <property type="term" value="F:aminopeptidase activity"/>
    <property type="evidence" value="ECO:0007669"/>
    <property type="project" value="UniProtKB-KW"/>
</dbReference>
<reference evidence="10 11" key="1">
    <citation type="submission" date="2019-02" db="EMBL/GenBank/DDBJ databases">
        <authorList>
            <person name="Fomenkov A."/>
            <person name="Dubinina G."/>
            <person name="Grabovich M."/>
            <person name="Vincze T."/>
            <person name="Roberts R.J."/>
        </authorList>
    </citation>
    <scope>NUCLEOTIDE SEQUENCE [LARGE SCALE GENOMIC DNA]</scope>
    <source>
        <strain evidence="10 11">P</strain>
    </source>
</reference>
<dbReference type="OrthoDB" id="9803993at2"/>
<name>A0A5C1Q9E1_9SPIO</name>
<evidence type="ECO:0000256" key="9">
    <source>
        <dbReference type="ARBA" id="ARBA00023049"/>
    </source>
</evidence>
<dbReference type="SUPFAM" id="SSF144052">
    <property type="entry name" value="Thermophilic metalloprotease-like"/>
    <property type="match status" value="1"/>
</dbReference>
<dbReference type="RefSeq" id="WP_149566968.1">
    <property type="nucleotide sequence ID" value="NZ_CP035807.1"/>
</dbReference>
<dbReference type="Gene3D" id="3.40.1830.10">
    <property type="entry name" value="Thermophilic metalloprotease (M29)"/>
    <property type="match status" value="1"/>
</dbReference>
<dbReference type="KEGG" id="sper:EW093_03000"/>
<reference evidence="10 11" key="2">
    <citation type="submission" date="2019-09" db="EMBL/GenBank/DDBJ databases">
        <title>Complete Genome Sequence and Methylome Analysis of free living Spirochaetas.</title>
        <authorList>
            <person name="Leshcheva N."/>
            <person name="Mikheeva N."/>
        </authorList>
    </citation>
    <scope>NUCLEOTIDE SEQUENCE [LARGE SCALE GENOMIC DNA]</scope>
    <source>
        <strain evidence="10 11">P</strain>
    </source>
</reference>
<evidence type="ECO:0000256" key="7">
    <source>
        <dbReference type="ARBA" id="ARBA00022723"/>
    </source>
</evidence>
<evidence type="ECO:0000313" key="10">
    <source>
        <dbReference type="EMBL" id="QEN03710.1"/>
    </source>
</evidence>
<protein>
    <submittedName>
        <fullName evidence="10">Aminopeptidase</fullName>
    </submittedName>
</protein>
<dbReference type="PANTHER" id="PTHR34448">
    <property type="entry name" value="AMINOPEPTIDASE"/>
    <property type="match status" value="1"/>
</dbReference>
<comment type="cofactor">
    <cofactor evidence="3">
        <name>Zn(2+)</name>
        <dbReference type="ChEBI" id="CHEBI:29105"/>
    </cofactor>
</comment>
<comment type="similarity">
    <text evidence="4">Belongs to the peptidase M29 family.</text>
</comment>
<gene>
    <name evidence="10" type="ORF">EW093_03000</name>
</gene>
<evidence type="ECO:0000256" key="1">
    <source>
        <dbReference type="ARBA" id="ARBA00001941"/>
    </source>
</evidence>
<proteinExistence type="inferred from homology"/>
<dbReference type="EMBL" id="CP035807">
    <property type="protein sequence ID" value="QEN03710.1"/>
    <property type="molecule type" value="Genomic_DNA"/>
</dbReference>
<evidence type="ECO:0000313" key="11">
    <source>
        <dbReference type="Proteomes" id="UP000323824"/>
    </source>
</evidence>
<evidence type="ECO:0000256" key="3">
    <source>
        <dbReference type="ARBA" id="ARBA00001947"/>
    </source>
</evidence>
<accession>A0A5C1Q9E1</accession>
<keyword evidence="6" id="KW-0645">Protease</keyword>
<keyword evidence="5 10" id="KW-0031">Aminopeptidase</keyword>
<evidence type="ECO:0000256" key="5">
    <source>
        <dbReference type="ARBA" id="ARBA00022438"/>
    </source>
</evidence>
<dbReference type="PRINTS" id="PR00919">
    <property type="entry name" value="THERMOPTASE"/>
</dbReference>
<evidence type="ECO:0000256" key="4">
    <source>
        <dbReference type="ARBA" id="ARBA00008236"/>
    </source>
</evidence>
<evidence type="ECO:0000256" key="8">
    <source>
        <dbReference type="ARBA" id="ARBA00022801"/>
    </source>
</evidence>
<keyword evidence="9" id="KW-0482">Metalloprotease</keyword>
<evidence type="ECO:0000256" key="6">
    <source>
        <dbReference type="ARBA" id="ARBA00022670"/>
    </source>
</evidence>
<evidence type="ECO:0000256" key="2">
    <source>
        <dbReference type="ARBA" id="ARBA00001946"/>
    </source>
</evidence>
<dbReference type="PANTHER" id="PTHR34448:SF3">
    <property type="entry name" value="AMINOPEPTIDASE AMPS"/>
    <property type="match status" value="1"/>
</dbReference>
<dbReference type="GO" id="GO:0046872">
    <property type="term" value="F:metal ion binding"/>
    <property type="evidence" value="ECO:0007669"/>
    <property type="project" value="UniProtKB-KW"/>
</dbReference>
<comment type="cofactor">
    <cofactor evidence="1">
        <name>Co(2+)</name>
        <dbReference type="ChEBI" id="CHEBI:48828"/>
    </cofactor>
</comment>
<dbReference type="AlphaFoldDB" id="A0A5C1Q9E1"/>
<dbReference type="InterPro" id="IPR000787">
    <property type="entry name" value="Peptidase_M29"/>
</dbReference>